<dbReference type="OrthoDB" id="3513895at2759"/>
<feature type="compositionally biased region" description="Basic and acidic residues" evidence="1">
    <location>
        <begin position="69"/>
        <end position="85"/>
    </location>
</feature>
<accession>A0A218ZAN5</accession>
<evidence type="ECO:0000256" key="1">
    <source>
        <dbReference type="SAM" id="MobiDB-lite"/>
    </source>
</evidence>
<dbReference type="EMBL" id="MZNU01000093">
    <property type="protein sequence ID" value="OWP04784.1"/>
    <property type="molecule type" value="Genomic_DNA"/>
</dbReference>
<evidence type="ECO:0000313" key="3">
    <source>
        <dbReference type="Proteomes" id="UP000242519"/>
    </source>
</evidence>
<gene>
    <name evidence="2" type="ORF">B2J93_4066</name>
</gene>
<proteinExistence type="predicted"/>
<sequence length="96" mass="10561">MAAEPKRPLFKGPLLPPKRAAPSDSYTQSPVTNGPVAAKRGSGKNPVVEFSSRDVPQPLLDPLMLPQRLRAERDWTEQREREQQNKESQAGGSRGA</sequence>
<feature type="region of interest" description="Disordered" evidence="1">
    <location>
        <begin position="1"/>
        <end position="96"/>
    </location>
</feature>
<dbReference type="InParanoid" id="A0A218ZAN5"/>
<comment type="caution">
    <text evidence="2">The sequence shown here is derived from an EMBL/GenBank/DDBJ whole genome shotgun (WGS) entry which is preliminary data.</text>
</comment>
<protein>
    <submittedName>
        <fullName evidence="2">Uncharacterized protein</fullName>
    </submittedName>
</protein>
<keyword evidence="3" id="KW-1185">Reference proteome</keyword>
<feature type="compositionally biased region" description="Polar residues" evidence="1">
    <location>
        <begin position="86"/>
        <end position="96"/>
    </location>
</feature>
<evidence type="ECO:0000313" key="2">
    <source>
        <dbReference type="EMBL" id="OWP04784.1"/>
    </source>
</evidence>
<dbReference type="AlphaFoldDB" id="A0A218ZAN5"/>
<feature type="compositionally biased region" description="Low complexity" evidence="1">
    <location>
        <begin position="56"/>
        <end position="68"/>
    </location>
</feature>
<reference evidence="2 3" key="1">
    <citation type="submission" date="2017-04" db="EMBL/GenBank/DDBJ databases">
        <title>Draft genome sequence of Marssonina coronaria NL1: causal agent of apple blotch.</title>
        <authorList>
            <person name="Cheng Q."/>
        </authorList>
    </citation>
    <scope>NUCLEOTIDE SEQUENCE [LARGE SCALE GENOMIC DNA]</scope>
    <source>
        <strain evidence="2 3">NL1</strain>
    </source>
</reference>
<organism evidence="2 3">
    <name type="scientific">Diplocarpon coronariae</name>
    <dbReference type="NCBI Taxonomy" id="2795749"/>
    <lineage>
        <taxon>Eukaryota</taxon>
        <taxon>Fungi</taxon>
        <taxon>Dikarya</taxon>
        <taxon>Ascomycota</taxon>
        <taxon>Pezizomycotina</taxon>
        <taxon>Leotiomycetes</taxon>
        <taxon>Helotiales</taxon>
        <taxon>Drepanopezizaceae</taxon>
        <taxon>Diplocarpon</taxon>
    </lineage>
</organism>
<dbReference type="Proteomes" id="UP000242519">
    <property type="component" value="Unassembled WGS sequence"/>
</dbReference>
<name>A0A218ZAN5_9HELO</name>